<feature type="binding site" evidence="13">
    <location>
        <position position="1166"/>
    </location>
    <ligand>
        <name>ATP</name>
        <dbReference type="ChEBI" id="CHEBI:30616"/>
    </ligand>
</feature>
<dbReference type="Gene3D" id="3.30.200.20">
    <property type="entry name" value="Phosphorylase Kinase, domain 1"/>
    <property type="match status" value="1"/>
</dbReference>
<keyword evidence="6" id="KW-0479">Metal-binding</keyword>
<dbReference type="GO" id="GO:0004691">
    <property type="term" value="F:cAMP-dependent protein kinase activity"/>
    <property type="evidence" value="ECO:0007669"/>
    <property type="project" value="TreeGrafter"/>
</dbReference>
<dbReference type="Gene3D" id="1.10.510.10">
    <property type="entry name" value="Transferase(Phosphotransferase) domain 1"/>
    <property type="match status" value="1"/>
</dbReference>
<sequence length="1472" mass="167194">MGREEDANGVLTDGGVRQNGAQPPAMNGNGGHDLLAAGEDVGMNDKLRRLLLTCEENEVESTVVLQGYVRKQKKHRMDPTLRALLRIICDADLNLVWRKRLEEILMEDEDWVRKELKELLHGKEDAVKLRKEGATEQELAIAAGHNGLCDERLVDEEIEYDQTLTYVLKQAEVFGDRENHTLVQNALKKLNMLSSYINLITKSTDGFEDLLDKVVDNADEAHTHAEQSKDLLEVSSQAIQVPLTSIMLINGERRRSSCGMSRINASQEVNPSFVQLASFGRNSMRGSHYNMGSFAGERKRSLGNIFNSGSMYGQQRGSNYAGSMHGGMHEGSFHRQNSLHRSASGTYVRGGSMGHGSMAHGSMAHGSVGSFFGSHYSNTAMQAVAAAQQDAEEKAAELGWKLLENGLRLYKFNRRAPKSRPTAKVFTLVEDQMLIWSGSKQPPLAVLTADQELPSWLSEEKAETHPWILKHFHGLNHFLENAIRLKVHNKDEVTWEMLVVARSQEIAESILAVFREEADRRSMIESVHEGGRRSSLAEMGGKQDRVHRRNSIDRLQTSERSVRSRNKVLIHQKGLTVLKKANLPGISESKRGTPQFKTKKREMQERTEEERVFLEGVLRRNPIFSNLSKKGLSELCGLMRRITITDGMELVHQGNFASNFYIVEEGQLACISVDRTKSNKIKKKTLLKREDHFGETSLILKSPLPFSVISVQESTLWALDQETFSKIFSKNEQLQKAIETLVEVTIFNSLDDAWFSDMILKCRPVKFAAGETIVSEDDYPGFFYVLQEGQVLVSNNWYTTDNDKDGEVKFNKKLAIPGEFFGDFEICYEQTFSSTYIAADEGASMLLIDASFFQKLRKDIEKACVYNLKVQVLHSLPTFASLDEREVFDVLAAFEFRKYKKGDTIIKKGAIEDQFYFIKKGQCIVLDDIKKRTKIMTRVKGHGSFGELALLSDEPRSAWVLAESDVEVYSLRSLEFNRLVKLVKEQSTKEHMVHVLALIDLLSVLTLSDFKLLSEALVQEPFQGGDKVIQEGDKNNKLYIVSRGEFLLTRSISDGKSTERVRLLPRNYFGERALLGPETCNYSVTASRLSEVCMISRHVFEQYCGNLTQLLQVAIKKSEEETKLVQLEREDFFEKGIIGRGSFGSVRLVQEKISKKWYAMKCLIKKDIVNKNHQKNLKQEIQIMNLLEHEMVIRLKKKWQDERFIYLLTDVCSGGELYDEMKKHGRFEESRCKFYAACIVSVLAHMRERKIVYRDLKPENVLITSDGYLKLIDFGFAKKLEVGEKAHSFCGTPDYIAPEVLLNEGYNYCVDIWGLGVLVYEMIAGRTPFRLVPNSSNKVIMKNIVNKKVSYSGETFSKVSPECVDFMKNCLKKEQLFRLGAKDVNEMKEHPWFNDYGQHGWNALERKLIKPPFIPQDTDPQKIPVKSAKAKELAVPPIVQDYELDTIFADDELCKVSIEAGFTFLIVRVALR</sequence>
<feature type="region of interest" description="Disordered" evidence="14">
    <location>
        <begin position="525"/>
        <end position="548"/>
    </location>
</feature>
<keyword evidence="10" id="KW-0460">Magnesium</keyword>
<dbReference type="InterPro" id="IPR018488">
    <property type="entry name" value="cNMP-bd_CS"/>
</dbReference>
<feature type="domain" description="Cyclic nucleotide-binding" evidence="16">
    <location>
        <begin position="1001"/>
        <end position="1121"/>
    </location>
</feature>
<feature type="domain" description="Protein kinase" evidence="15">
    <location>
        <begin position="1132"/>
        <end position="1393"/>
    </location>
</feature>
<keyword evidence="5" id="KW-0808">Transferase</keyword>
<feature type="domain" description="Cyclic nucleotide-binding" evidence="16">
    <location>
        <begin position="746"/>
        <end position="856"/>
    </location>
</feature>
<dbReference type="InterPro" id="IPR000595">
    <property type="entry name" value="cNMP-bd_dom"/>
</dbReference>
<feature type="domain" description="Cyclic nucleotide-binding" evidence="16">
    <location>
        <begin position="878"/>
        <end position="980"/>
    </location>
</feature>
<dbReference type="Pfam" id="PF00069">
    <property type="entry name" value="Pkinase"/>
    <property type="match status" value="1"/>
</dbReference>
<evidence type="ECO:0000259" key="15">
    <source>
        <dbReference type="PROSITE" id="PS50011"/>
    </source>
</evidence>
<dbReference type="SMART" id="SM00220">
    <property type="entry name" value="S_TKc"/>
    <property type="match status" value="1"/>
</dbReference>
<dbReference type="CDD" id="cd05123">
    <property type="entry name" value="STKc_AGC"/>
    <property type="match status" value="1"/>
</dbReference>
<evidence type="ECO:0000256" key="11">
    <source>
        <dbReference type="ARBA" id="ARBA00022992"/>
    </source>
</evidence>
<organism evidence="17 18">
    <name type="scientific">Chloropicon roscoffensis</name>
    <dbReference type="NCBI Taxonomy" id="1461544"/>
    <lineage>
        <taxon>Eukaryota</taxon>
        <taxon>Viridiplantae</taxon>
        <taxon>Chlorophyta</taxon>
        <taxon>Chloropicophyceae</taxon>
        <taxon>Chloropicales</taxon>
        <taxon>Chloropicaceae</taxon>
        <taxon>Chloropicon</taxon>
    </lineage>
</organism>
<dbReference type="Pfam" id="PF00027">
    <property type="entry name" value="cNMP_binding"/>
    <property type="match status" value="4"/>
</dbReference>
<dbReference type="InterPro" id="IPR008271">
    <property type="entry name" value="Ser/Thr_kinase_AS"/>
</dbReference>
<dbReference type="GO" id="GO:0030553">
    <property type="term" value="F:cGMP binding"/>
    <property type="evidence" value="ECO:0007669"/>
    <property type="project" value="UniProtKB-KW"/>
</dbReference>
<name>A0AAX4PM30_9CHLO</name>
<dbReference type="InterPro" id="IPR045270">
    <property type="entry name" value="STKc_AGC"/>
</dbReference>
<dbReference type="PANTHER" id="PTHR24353">
    <property type="entry name" value="CYCLIC NUCLEOTIDE-DEPENDENT PROTEIN KINASE"/>
    <property type="match status" value="1"/>
</dbReference>
<dbReference type="PROSITE" id="PS00108">
    <property type="entry name" value="PROTEIN_KINASE_ST"/>
    <property type="match status" value="1"/>
</dbReference>
<evidence type="ECO:0000256" key="4">
    <source>
        <dbReference type="ARBA" id="ARBA00022535"/>
    </source>
</evidence>
<comment type="cofactor">
    <cofactor evidence="1">
        <name>Mg(2+)</name>
        <dbReference type="ChEBI" id="CHEBI:18420"/>
    </cofactor>
</comment>
<dbReference type="GO" id="GO:0005524">
    <property type="term" value="F:ATP binding"/>
    <property type="evidence" value="ECO:0007669"/>
    <property type="project" value="UniProtKB-UniRule"/>
</dbReference>
<dbReference type="InterPro" id="IPR011009">
    <property type="entry name" value="Kinase-like_dom_sf"/>
</dbReference>
<dbReference type="GO" id="GO:0005952">
    <property type="term" value="C:cAMP-dependent protein kinase complex"/>
    <property type="evidence" value="ECO:0007669"/>
    <property type="project" value="TreeGrafter"/>
</dbReference>
<keyword evidence="7 13" id="KW-0547">Nucleotide-binding</keyword>
<dbReference type="InterPro" id="IPR018490">
    <property type="entry name" value="cNMP-bd_dom_sf"/>
</dbReference>
<keyword evidence="2" id="KW-0963">Cytoplasm</keyword>
<evidence type="ECO:0000256" key="12">
    <source>
        <dbReference type="ARBA" id="ARBA00024113"/>
    </source>
</evidence>
<proteinExistence type="predicted"/>
<keyword evidence="8 17" id="KW-0418">Kinase</keyword>
<dbReference type="Gene3D" id="2.60.120.10">
    <property type="entry name" value="Jelly Rolls"/>
    <property type="match status" value="4"/>
</dbReference>
<evidence type="ECO:0000256" key="1">
    <source>
        <dbReference type="ARBA" id="ARBA00001946"/>
    </source>
</evidence>
<evidence type="ECO:0000256" key="8">
    <source>
        <dbReference type="ARBA" id="ARBA00022777"/>
    </source>
</evidence>
<evidence type="ECO:0000256" key="3">
    <source>
        <dbReference type="ARBA" id="ARBA00022527"/>
    </source>
</evidence>
<gene>
    <name evidence="17" type="ORF">HKI87_16g83790</name>
</gene>
<evidence type="ECO:0000256" key="6">
    <source>
        <dbReference type="ARBA" id="ARBA00022723"/>
    </source>
</evidence>
<keyword evidence="9 13" id="KW-0067">ATP-binding</keyword>
<evidence type="ECO:0000313" key="17">
    <source>
        <dbReference type="EMBL" id="WZN66808.1"/>
    </source>
</evidence>
<dbReference type="Proteomes" id="UP001472866">
    <property type="component" value="Chromosome 16"/>
</dbReference>
<dbReference type="PANTHER" id="PTHR24353:SF37">
    <property type="entry name" value="CAMP-DEPENDENT PROTEIN KINASE CATALYTIC SUBUNIT PRKX"/>
    <property type="match status" value="1"/>
</dbReference>
<dbReference type="InterPro" id="IPR017441">
    <property type="entry name" value="Protein_kinase_ATP_BS"/>
</dbReference>
<evidence type="ECO:0000256" key="5">
    <source>
        <dbReference type="ARBA" id="ARBA00022679"/>
    </source>
</evidence>
<dbReference type="FunFam" id="1.10.510.10:FF:000210">
    <property type="entry name" value="Non-specific serine/threonine protein kinase"/>
    <property type="match status" value="1"/>
</dbReference>
<dbReference type="SUPFAM" id="SSF51206">
    <property type="entry name" value="cAMP-binding domain-like"/>
    <property type="match status" value="4"/>
</dbReference>
<dbReference type="SMART" id="SM00100">
    <property type="entry name" value="cNMP"/>
    <property type="match status" value="4"/>
</dbReference>
<dbReference type="GO" id="GO:0046872">
    <property type="term" value="F:metal ion binding"/>
    <property type="evidence" value="ECO:0007669"/>
    <property type="project" value="UniProtKB-KW"/>
</dbReference>
<evidence type="ECO:0000256" key="13">
    <source>
        <dbReference type="PROSITE-ProRule" id="PRU10141"/>
    </source>
</evidence>
<keyword evidence="3" id="KW-0723">Serine/threonine-protein kinase</keyword>
<dbReference type="InterPro" id="IPR000719">
    <property type="entry name" value="Prot_kinase_dom"/>
</dbReference>
<dbReference type="SUPFAM" id="SSF56112">
    <property type="entry name" value="Protein kinase-like (PK-like)"/>
    <property type="match status" value="1"/>
</dbReference>
<dbReference type="PROSITE" id="PS00888">
    <property type="entry name" value="CNMP_BINDING_1"/>
    <property type="match status" value="1"/>
</dbReference>
<feature type="region of interest" description="Disordered" evidence="14">
    <location>
        <begin position="1"/>
        <end position="36"/>
    </location>
</feature>
<evidence type="ECO:0000256" key="7">
    <source>
        <dbReference type="ARBA" id="ARBA00022741"/>
    </source>
</evidence>
<evidence type="ECO:0000256" key="2">
    <source>
        <dbReference type="ARBA" id="ARBA00022490"/>
    </source>
</evidence>
<keyword evidence="11" id="KW-0142">cGMP-binding</keyword>
<dbReference type="CDD" id="cd00038">
    <property type="entry name" value="CAP_ED"/>
    <property type="match status" value="4"/>
</dbReference>
<keyword evidence="18" id="KW-1185">Reference proteome</keyword>
<dbReference type="EMBL" id="CP151516">
    <property type="protein sequence ID" value="WZN66808.1"/>
    <property type="molecule type" value="Genomic_DNA"/>
</dbReference>
<protein>
    <recommendedName>
        <fullName evidence="12">cGMP-dependent protein kinase</fullName>
    </recommendedName>
</protein>
<dbReference type="PROSITE" id="PS50011">
    <property type="entry name" value="PROTEIN_KINASE_DOM"/>
    <property type="match status" value="1"/>
</dbReference>
<evidence type="ECO:0000259" key="16">
    <source>
        <dbReference type="PROSITE" id="PS50042"/>
    </source>
</evidence>
<evidence type="ECO:0000256" key="9">
    <source>
        <dbReference type="ARBA" id="ARBA00022840"/>
    </source>
</evidence>
<accession>A0AAX4PM30</accession>
<dbReference type="PRINTS" id="PR00103">
    <property type="entry name" value="CAMPKINASE"/>
</dbReference>
<keyword evidence="4" id="KW-0140">cGMP</keyword>
<dbReference type="FunFam" id="3.30.200.20:FF:000042">
    <property type="entry name" value="Aurora kinase A"/>
    <property type="match status" value="1"/>
</dbReference>
<dbReference type="PROSITE" id="PS00107">
    <property type="entry name" value="PROTEIN_KINASE_ATP"/>
    <property type="match status" value="1"/>
</dbReference>
<dbReference type="PROSITE" id="PS50042">
    <property type="entry name" value="CNMP_BINDING_3"/>
    <property type="match status" value="4"/>
</dbReference>
<evidence type="ECO:0000313" key="18">
    <source>
        <dbReference type="Proteomes" id="UP001472866"/>
    </source>
</evidence>
<evidence type="ECO:0000256" key="14">
    <source>
        <dbReference type="SAM" id="MobiDB-lite"/>
    </source>
</evidence>
<reference evidence="17 18" key="1">
    <citation type="submission" date="2024-03" db="EMBL/GenBank/DDBJ databases">
        <title>Complete genome sequence of the green alga Chloropicon roscoffensis RCC1871.</title>
        <authorList>
            <person name="Lemieux C."/>
            <person name="Pombert J.-F."/>
            <person name="Otis C."/>
            <person name="Turmel M."/>
        </authorList>
    </citation>
    <scope>NUCLEOTIDE SEQUENCE [LARGE SCALE GENOMIC DNA]</scope>
    <source>
        <strain evidence="17 18">RCC1871</strain>
    </source>
</reference>
<feature type="domain" description="Cyclic nucleotide-binding" evidence="16">
    <location>
        <begin position="623"/>
        <end position="736"/>
    </location>
</feature>
<dbReference type="InterPro" id="IPR014710">
    <property type="entry name" value="RmlC-like_jellyroll"/>
</dbReference>
<evidence type="ECO:0000256" key="10">
    <source>
        <dbReference type="ARBA" id="ARBA00022842"/>
    </source>
</evidence>
<dbReference type="PROSITE" id="PS00889">
    <property type="entry name" value="CNMP_BINDING_2"/>
    <property type="match status" value="1"/>
</dbReference>